<dbReference type="PANTHER" id="PTHR11909">
    <property type="entry name" value="CASEIN KINASE-RELATED"/>
    <property type="match status" value="1"/>
</dbReference>
<dbReference type="Gene3D" id="1.10.510.10">
    <property type="entry name" value="Transferase(Phosphotransferase) domain 1"/>
    <property type="match status" value="1"/>
</dbReference>
<protein>
    <recommendedName>
        <fullName evidence="2">Protein kinase domain-containing protein</fullName>
    </recommendedName>
</protein>
<dbReference type="GO" id="GO:0005524">
    <property type="term" value="F:ATP binding"/>
    <property type="evidence" value="ECO:0007669"/>
    <property type="project" value="InterPro"/>
</dbReference>
<organism evidence="3 4">
    <name type="scientific">Caenorhabditis auriculariae</name>
    <dbReference type="NCBI Taxonomy" id="2777116"/>
    <lineage>
        <taxon>Eukaryota</taxon>
        <taxon>Metazoa</taxon>
        <taxon>Ecdysozoa</taxon>
        <taxon>Nematoda</taxon>
        <taxon>Chromadorea</taxon>
        <taxon>Rhabditida</taxon>
        <taxon>Rhabditina</taxon>
        <taxon>Rhabditomorpha</taxon>
        <taxon>Rhabditoidea</taxon>
        <taxon>Rhabditidae</taxon>
        <taxon>Peloderinae</taxon>
        <taxon>Caenorhabditis</taxon>
    </lineage>
</organism>
<evidence type="ECO:0000259" key="2">
    <source>
        <dbReference type="PROSITE" id="PS50011"/>
    </source>
</evidence>
<dbReference type="SUPFAM" id="SSF56112">
    <property type="entry name" value="Protein kinase-like (PK-like)"/>
    <property type="match status" value="1"/>
</dbReference>
<dbReference type="EMBL" id="CAJGYM010000039">
    <property type="protein sequence ID" value="CAD6193912.1"/>
    <property type="molecule type" value="Genomic_DNA"/>
</dbReference>
<dbReference type="InterPro" id="IPR000719">
    <property type="entry name" value="Prot_kinase_dom"/>
</dbReference>
<feature type="compositionally biased region" description="Basic and acidic residues" evidence="1">
    <location>
        <begin position="18"/>
        <end position="35"/>
    </location>
</feature>
<dbReference type="AlphaFoldDB" id="A0A8S1HG20"/>
<dbReference type="GO" id="GO:0004672">
    <property type="term" value="F:protein kinase activity"/>
    <property type="evidence" value="ECO:0007669"/>
    <property type="project" value="InterPro"/>
</dbReference>
<evidence type="ECO:0000313" key="4">
    <source>
        <dbReference type="Proteomes" id="UP000835052"/>
    </source>
</evidence>
<evidence type="ECO:0000256" key="1">
    <source>
        <dbReference type="SAM" id="MobiDB-lite"/>
    </source>
</evidence>
<name>A0A8S1HG20_9PELO</name>
<dbReference type="OrthoDB" id="5869348at2759"/>
<reference evidence="3" key="1">
    <citation type="submission" date="2020-10" db="EMBL/GenBank/DDBJ databases">
        <authorList>
            <person name="Kikuchi T."/>
        </authorList>
    </citation>
    <scope>NUCLEOTIDE SEQUENCE</scope>
    <source>
        <strain evidence="3">NKZ352</strain>
    </source>
</reference>
<accession>A0A8S1HG20</accession>
<sequence length="326" mass="37496">MGTKAQGGSKKASKNKISSKENEEVDRMYKGEAQPERGTVVHIQKETKVPLGDEPHRLREDIIGSFGMADAMSFINRRRSVFRYEVAGSSSRLKRESIMMVRLIKLNVNRALRINARGELNNLRYILTSPTDLSLDVLLRKYPKMDNGSISHILLETFTCLKELHSTRCAHFDVQPSSFALKKDDKKTFLFVKLGFAVQLSKESSRPTTTYEGGNRRYASRRAHTDQLRGRADDFESFAFMAYEIVHMEKLPWWKEADDRMVQYMKWTFIRTLDTKKDDSCRIVAVIAENAYSCSRTNSDKIEAAIMDVLAHWAMKHKGEPLAWEK</sequence>
<evidence type="ECO:0000313" key="3">
    <source>
        <dbReference type="EMBL" id="CAD6193912.1"/>
    </source>
</evidence>
<proteinExistence type="predicted"/>
<dbReference type="Proteomes" id="UP000835052">
    <property type="component" value="Unassembled WGS sequence"/>
</dbReference>
<feature type="domain" description="Protein kinase" evidence="2">
    <location>
        <begin position="1"/>
        <end position="326"/>
    </location>
</feature>
<dbReference type="InterPro" id="IPR011009">
    <property type="entry name" value="Kinase-like_dom_sf"/>
</dbReference>
<dbReference type="InterPro" id="IPR050235">
    <property type="entry name" value="CK1_Ser-Thr_kinase"/>
</dbReference>
<keyword evidence="4" id="KW-1185">Reference proteome</keyword>
<feature type="region of interest" description="Disordered" evidence="1">
    <location>
        <begin position="1"/>
        <end position="35"/>
    </location>
</feature>
<dbReference type="PROSITE" id="PS50011">
    <property type="entry name" value="PROTEIN_KINASE_DOM"/>
    <property type="match status" value="1"/>
</dbReference>
<gene>
    <name evidence="3" type="ORF">CAUJ_LOCUS9831</name>
</gene>
<comment type="caution">
    <text evidence="3">The sequence shown here is derived from an EMBL/GenBank/DDBJ whole genome shotgun (WGS) entry which is preliminary data.</text>
</comment>